<name>E6PY93_9ZZZZ</name>
<sequence length="389" mass="42604">MPQRIAAGLLLLFLGQGLWLTSHQTLSERDYEYARCGREMWEHRPPLAGYFTSCGNIHDGVLAYRAAGLPLTLYVDWERFTDLFRKPEDKVLQTRDATVSTWELRHQMTHVLLLLRLPFLAAGVMLGGVLWWVTRRLFGDYGGYTALALYCFSPSMLRASISPNPEILTALGFFAALYTAIGVAHAMQGPRRKWRPRIVLLTGTFAVVAASHIAALPVVVVLGFLLMLWIADGRRSQLIPVLLAAGIGSLVALFACYNFSPDAFSYIFRSDAAQLGVSTEPAHRFFWALNNAGVTIAAGAALWLYIALKRTIYFGNTVPLVAALALMFLVTLGVPGTPLVWALPFVFAFVGGVFADAYEMPKGRVAMAAAGSICLLQAIFCVLSLPGLL</sequence>
<gene>
    <name evidence="2" type="ORF">CARN3_0868</name>
</gene>
<evidence type="ECO:0000313" key="2">
    <source>
        <dbReference type="EMBL" id="CBH99902.1"/>
    </source>
</evidence>
<feature type="transmembrane region" description="Helical" evidence="1">
    <location>
        <begin position="312"/>
        <end position="332"/>
    </location>
</feature>
<evidence type="ECO:0008006" key="3">
    <source>
        <dbReference type="Google" id="ProtNLM"/>
    </source>
</evidence>
<feature type="transmembrane region" description="Helical" evidence="1">
    <location>
        <begin position="285"/>
        <end position="306"/>
    </location>
</feature>
<feature type="transmembrane region" description="Helical" evidence="1">
    <location>
        <begin position="141"/>
        <end position="161"/>
    </location>
</feature>
<feature type="transmembrane region" description="Helical" evidence="1">
    <location>
        <begin position="364"/>
        <end position="385"/>
    </location>
</feature>
<accession>E6PY93</accession>
<proteinExistence type="predicted"/>
<feature type="transmembrane region" description="Helical" evidence="1">
    <location>
        <begin position="237"/>
        <end position="259"/>
    </location>
</feature>
<comment type="caution">
    <text evidence="2">The sequence shown here is derived from an EMBL/GenBank/DDBJ whole genome shotgun (WGS) entry which is preliminary data.</text>
</comment>
<protein>
    <recommendedName>
        <fullName evidence="3">Glycosyltransferase RgtA/B/C/D-like domain-containing protein</fullName>
    </recommendedName>
</protein>
<dbReference type="AlphaFoldDB" id="E6PY93"/>
<evidence type="ECO:0000256" key="1">
    <source>
        <dbReference type="SAM" id="Phobius"/>
    </source>
</evidence>
<organism evidence="2">
    <name type="scientific">mine drainage metagenome</name>
    <dbReference type="NCBI Taxonomy" id="410659"/>
    <lineage>
        <taxon>unclassified sequences</taxon>
        <taxon>metagenomes</taxon>
        <taxon>ecological metagenomes</taxon>
    </lineage>
</organism>
<keyword evidence="1" id="KW-0812">Transmembrane</keyword>
<feature type="transmembrane region" description="Helical" evidence="1">
    <location>
        <begin position="198"/>
        <end position="231"/>
    </location>
</feature>
<dbReference type="EMBL" id="CABN01000067">
    <property type="protein sequence ID" value="CBH99902.1"/>
    <property type="molecule type" value="Genomic_DNA"/>
</dbReference>
<feature type="transmembrane region" description="Helical" evidence="1">
    <location>
        <begin position="167"/>
        <end position="186"/>
    </location>
</feature>
<feature type="transmembrane region" description="Helical" evidence="1">
    <location>
        <begin position="339"/>
        <end position="358"/>
    </location>
</feature>
<keyword evidence="1" id="KW-0472">Membrane</keyword>
<reference evidence="2" key="1">
    <citation type="submission" date="2009-10" db="EMBL/GenBank/DDBJ databases">
        <title>Diversity of trophic interactions inside an arsenic-rich microbial ecosystem.</title>
        <authorList>
            <person name="Bertin P.N."/>
            <person name="Heinrich-Salmeron A."/>
            <person name="Pelletier E."/>
            <person name="Goulhen-Chollet F."/>
            <person name="Arsene-Ploetze F."/>
            <person name="Gallien S."/>
            <person name="Calteau A."/>
            <person name="Vallenet D."/>
            <person name="Casiot C."/>
            <person name="Chane-Woon-Ming B."/>
            <person name="Giloteaux L."/>
            <person name="Barakat M."/>
            <person name="Bonnefoy V."/>
            <person name="Bruneel O."/>
            <person name="Chandler M."/>
            <person name="Cleiss J."/>
            <person name="Duran R."/>
            <person name="Elbaz-Poulichet F."/>
            <person name="Fonknechten N."/>
            <person name="Lauga B."/>
            <person name="Mornico D."/>
            <person name="Ortet P."/>
            <person name="Schaeffer C."/>
            <person name="Siguier P."/>
            <person name="Alexander Thil Smith A."/>
            <person name="Van Dorsselaer A."/>
            <person name="Weissenbach J."/>
            <person name="Medigue C."/>
            <person name="Le Paslier D."/>
        </authorList>
    </citation>
    <scope>NUCLEOTIDE SEQUENCE</scope>
</reference>
<keyword evidence="1" id="KW-1133">Transmembrane helix</keyword>
<feature type="transmembrane region" description="Helical" evidence="1">
    <location>
        <begin position="113"/>
        <end position="134"/>
    </location>
</feature>